<sequence length="73" mass="8124">MRASNLRRIAAEQAALLRTLRTATPSPAKVTGIWCQSCRRWRKPSKFAGSSAHCTTCTAIVAALARRVRERRV</sequence>
<reference evidence="1 2" key="1">
    <citation type="submission" date="2021-01" db="EMBL/GenBank/DDBJ databases">
        <title>Whole genome shotgun sequence of Asanoa siamensis NBRC 107932.</title>
        <authorList>
            <person name="Komaki H."/>
            <person name="Tamura T."/>
        </authorList>
    </citation>
    <scope>NUCLEOTIDE SEQUENCE [LARGE SCALE GENOMIC DNA]</scope>
    <source>
        <strain evidence="1 2">NBRC 107932</strain>
    </source>
</reference>
<dbReference type="Proteomes" id="UP000604117">
    <property type="component" value="Unassembled WGS sequence"/>
</dbReference>
<accession>A0ABQ4CI87</accession>
<proteinExistence type="predicted"/>
<protein>
    <submittedName>
        <fullName evidence="1">Uncharacterized protein</fullName>
    </submittedName>
</protein>
<dbReference type="EMBL" id="BONE01000002">
    <property type="protein sequence ID" value="GIF70976.1"/>
    <property type="molecule type" value="Genomic_DNA"/>
</dbReference>
<evidence type="ECO:0000313" key="2">
    <source>
        <dbReference type="Proteomes" id="UP000604117"/>
    </source>
</evidence>
<keyword evidence="2" id="KW-1185">Reference proteome</keyword>
<comment type="caution">
    <text evidence="1">The sequence shown here is derived from an EMBL/GenBank/DDBJ whole genome shotgun (WGS) entry which is preliminary data.</text>
</comment>
<name>A0ABQ4CI87_9ACTN</name>
<evidence type="ECO:0000313" key="1">
    <source>
        <dbReference type="EMBL" id="GIF70976.1"/>
    </source>
</evidence>
<organism evidence="1 2">
    <name type="scientific">Asanoa siamensis</name>
    <dbReference type="NCBI Taxonomy" id="926357"/>
    <lineage>
        <taxon>Bacteria</taxon>
        <taxon>Bacillati</taxon>
        <taxon>Actinomycetota</taxon>
        <taxon>Actinomycetes</taxon>
        <taxon>Micromonosporales</taxon>
        <taxon>Micromonosporaceae</taxon>
        <taxon>Asanoa</taxon>
    </lineage>
</organism>
<gene>
    <name evidence="1" type="ORF">Asi02nite_04940</name>
</gene>